<dbReference type="Proteomes" id="UP001153636">
    <property type="component" value="Chromosome 5"/>
</dbReference>
<gene>
    <name evidence="1" type="ORF">PSYICH_LOCUS11484</name>
</gene>
<dbReference type="OrthoDB" id="6779523at2759"/>
<dbReference type="AlphaFoldDB" id="A0A9P0D313"/>
<name>A0A9P0D313_9CUCU</name>
<dbReference type="PANTHER" id="PTHR31912">
    <property type="entry name" value="IP13529P"/>
    <property type="match status" value="1"/>
</dbReference>
<proteinExistence type="predicted"/>
<dbReference type="EMBL" id="OV651817">
    <property type="protein sequence ID" value="CAH1110923.1"/>
    <property type="molecule type" value="Genomic_DNA"/>
</dbReference>
<organism evidence="1 2">
    <name type="scientific">Psylliodes chrysocephalus</name>
    <dbReference type="NCBI Taxonomy" id="3402493"/>
    <lineage>
        <taxon>Eukaryota</taxon>
        <taxon>Metazoa</taxon>
        <taxon>Ecdysozoa</taxon>
        <taxon>Arthropoda</taxon>
        <taxon>Hexapoda</taxon>
        <taxon>Insecta</taxon>
        <taxon>Pterygota</taxon>
        <taxon>Neoptera</taxon>
        <taxon>Endopterygota</taxon>
        <taxon>Coleoptera</taxon>
        <taxon>Polyphaga</taxon>
        <taxon>Cucujiformia</taxon>
        <taxon>Chrysomeloidea</taxon>
        <taxon>Chrysomelidae</taxon>
        <taxon>Galerucinae</taxon>
        <taxon>Alticini</taxon>
        <taxon>Psylliodes</taxon>
    </lineage>
</organism>
<keyword evidence="2" id="KW-1185">Reference proteome</keyword>
<evidence type="ECO:0000313" key="2">
    <source>
        <dbReference type="Proteomes" id="UP001153636"/>
    </source>
</evidence>
<evidence type="ECO:0000313" key="1">
    <source>
        <dbReference type="EMBL" id="CAH1110923.1"/>
    </source>
</evidence>
<dbReference type="PANTHER" id="PTHR31912:SF34">
    <property type="entry name" value="NOTOCHORD-RELATED PROTEIN"/>
    <property type="match status" value="1"/>
</dbReference>
<accession>A0A9P0D313</accession>
<sequence>MDNISLTGLKEPCVWNSLIFHAVENLSVDIMHDILEGVCHYDFLIILKRFVVDMKYFTLENLNFRMKTFNYSSLESKNKPPPIEENFDFLNKAKFKMSASEMLCFARYFGLFVGDLVPKADKGWQLYIILREIIDIIFSSSVCSQKVILLKVLITDHHEVYISDIFKGRLKPKHHHMVHYPYIMSQVGPLKNLWSMRFESKHKESKTTANVTSSRRNITLTLSIKHQLKLCYKFLSNIIYDDKIFMGPGEIVKLDTLIYYDSFLKMSYPLI</sequence>
<reference evidence="1" key="1">
    <citation type="submission" date="2022-01" db="EMBL/GenBank/DDBJ databases">
        <authorList>
            <person name="King R."/>
        </authorList>
    </citation>
    <scope>NUCLEOTIDE SEQUENCE</scope>
</reference>
<protein>
    <submittedName>
        <fullName evidence="1">Uncharacterized protein</fullName>
    </submittedName>
</protein>